<feature type="transmembrane region" description="Helical" evidence="1">
    <location>
        <begin position="12"/>
        <end position="35"/>
    </location>
</feature>
<evidence type="ECO:0000313" key="2">
    <source>
        <dbReference type="EMBL" id="MFC4124001.1"/>
    </source>
</evidence>
<dbReference type="RefSeq" id="WP_378545338.1">
    <property type="nucleotide sequence ID" value="NZ_JBHSBA010000003.1"/>
</dbReference>
<organism evidence="2 3">
    <name type="scientific">Nocardia rhizosphaerae</name>
    <dbReference type="NCBI Taxonomy" id="1691571"/>
    <lineage>
        <taxon>Bacteria</taxon>
        <taxon>Bacillati</taxon>
        <taxon>Actinomycetota</taxon>
        <taxon>Actinomycetes</taxon>
        <taxon>Mycobacteriales</taxon>
        <taxon>Nocardiaceae</taxon>
        <taxon>Nocardia</taxon>
    </lineage>
</organism>
<keyword evidence="1" id="KW-1133">Transmembrane helix</keyword>
<name>A0ABV8KZH8_9NOCA</name>
<feature type="transmembrane region" description="Helical" evidence="1">
    <location>
        <begin position="150"/>
        <end position="173"/>
    </location>
</feature>
<feature type="transmembrane region" description="Helical" evidence="1">
    <location>
        <begin position="90"/>
        <end position="114"/>
    </location>
</feature>
<accession>A0ABV8KZH8</accession>
<dbReference type="EMBL" id="JBHSBA010000003">
    <property type="protein sequence ID" value="MFC4124001.1"/>
    <property type="molecule type" value="Genomic_DNA"/>
</dbReference>
<keyword evidence="1" id="KW-0812">Transmembrane</keyword>
<proteinExistence type="predicted"/>
<keyword evidence="1" id="KW-0472">Membrane</keyword>
<evidence type="ECO:0000313" key="3">
    <source>
        <dbReference type="Proteomes" id="UP001595767"/>
    </source>
</evidence>
<reference evidence="3" key="1">
    <citation type="journal article" date="2019" name="Int. J. Syst. Evol. Microbiol.">
        <title>The Global Catalogue of Microorganisms (GCM) 10K type strain sequencing project: providing services to taxonomists for standard genome sequencing and annotation.</title>
        <authorList>
            <consortium name="The Broad Institute Genomics Platform"/>
            <consortium name="The Broad Institute Genome Sequencing Center for Infectious Disease"/>
            <person name="Wu L."/>
            <person name="Ma J."/>
        </authorList>
    </citation>
    <scope>NUCLEOTIDE SEQUENCE [LARGE SCALE GENOMIC DNA]</scope>
    <source>
        <strain evidence="3">CGMCC 4.7204</strain>
    </source>
</reference>
<comment type="caution">
    <text evidence="2">The sequence shown here is derived from an EMBL/GenBank/DDBJ whole genome shotgun (WGS) entry which is preliminary data.</text>
</comment>
<evidence type="ECO:0000256" key="1">
    <source>
        <dbReference type="SAM" id="Phobius"/>
    </source>
</evidence>
<feature type="transmembrane region" description="Helical" evidence="1">
    <location>
        <begin position="120"/>
        <end position="138"/>
    </location>
</feature>
<dbReference type="Proteomes" id="UP001595767">
    <property type="component" value="Unassembled WGS sequence"/>
</dbReference>
<sequence length="230" mass="24963">MARHPRESSNDHLFAKGLSATGVAGLFLLLRLFAITDYDWNAAFSVVSTLGIDDVVPMVIGTLMASPLLAGIALSVLLPEAVVRQIRYGAPSWATAGNLAWLVTVALFTAALLWTYRGQVWWVPVSACVLGVALYLSLRVGHKDRRGARFAHWFVGSSALIVTMAALILAATVQVPWVSREYVHTTNGVIDGYVLENPPGFLKVLKEDGREIVILDIADVTGRQEIDPEP</sequence>
<gene>
    <name evidence="2" type="ORF">ACFOW8_03550</name>
</gene>
<feature type="transmembrane region" description="Helical" evidence="1">
    <location>
        <begin position="55"/>
        <end position="78"/>
    </location>
</feature>
<protein>
    <submittedName>
        <fullName evidence="2">Uncharacterized protein</fullName>
    </submittedName>
</protein>
<keyword evidence="3" id="KW-1185">Reference proteome</keyword>